<dbReference type="RefSeq" id="XP_027205416.1">
    <property type="nucleotide sequence ID" value="XM_027349615.1"/>
</dbReference>
<dbReference type="GO" id="GO:0006402">
    <property type="term" value="P:mRNA catabolic process"/>
    <property type="evidence" value="ECO:0007669"/>
    <property type="project" value="InterPro"/>
</dbReference>
<evidence type="ECO:0000313" key="6">
    <source>
        <dbReference type="RefSeq" id="XP_027205416.1"/>
    </source>
</evidence>
<reference evidence="6" key="1">
    <citation type="submission" date="2025-08" db="UniProtKB">
        <authorList>
            <consortium name="RefSeq"/>
        </authorList>
    </citation>
    <scope>IDENTIFICATION</scope>
    <source>
        <strain evidence="6">Airmid</strain>
    </source>
</reference>
<evidence type="ECO:0000256" key="1">
    <source>
        <dbReference type="ARBA" id="ARBA00004201"/>
    </source>
</evidence>
<dbReference type="InParanoid" id="A0A6P6YKY5"/>
<evidence type="ECO:0000313" key="5">
    <source>
        <dbReference type="Proteomes" id="UP000515146"/>
    </source>
</evidence>
<keyword evidence="5" id="KW-1185">Reference proteome</keyword>
<dbReference type="Pfam" id="PF04078">
    <property type="entry name" value="Rcd1"/>
    <property type="match status" value="1"/>
</dbReference>
<accession>A0A6P6YKY5</accession>
<dbReference type="Proteomes" id="UP000515146">
    <property type="component" value="Unplaced"/>
</dbReference>
<dbReference type="OMA" id="LLKHIIW"/>
<comment type="subcellular location">
    <subcellularLocation>
        <location evidence="1">Cytoplasm</location>
        <location evidence="1">P-body</location>
    </subcellularLocation>
</comment>
<dbReference type="PANTHER" id="PTHR12262">
    <property type="entry name" value="CCR4-NOT TRANSCRIPTION COMPLEX SUBUNIT 9"/>
    <property type="match status" value="1"/>
</dbReference>
<evidence type="ECO:0000256" key="2">
    <source>
        <dbReference type="ARBA" id="ARBA00006385"/>
    </source>
</evidence>
<sequence>MDASGANAPKGDRHSIQRVSELIESVSDPACLKSAVIELLEYRETVPDLACYIWYSYGTITVLLSQILSIYPLLTTGNLSTIDSHQVWACLTLLQSVASHPDTKHEFIKALMPVYLYPFLSIPAGNHKPNEFLRLTGLGILGAMVSGEDPVVFNFLLESDVIPRCLEIMQICSELSKNVATFIVLKVLLYDAGLAALFEVPEKFYAVVSVLHQMITSAGQSISVRLFKHILRFYLRLTEHPKGKQPLAKALPACLLTALETGYYDRVFAQDPSVRELLERLIKAVA</sequence>
<dbReference type="GO" id="GO:0030014">
    <property type="term" value="C:CCR4-NOT complex"/>
    <property type="evidence" value="ECO:0007669"/>
    <property type="project" value="InterPro"/>
</dbReference>
<comment type="similarity">
    <text evidence="2">Belongs to the CNOT9 family.</text>
</comment>
<dbReference type="AlphaFoldDB" id="A0A6P6YKY5"/>
<proteinExistence type="inferred from homology"/>
<organism evidence="5 6">
    <name type="scientific">Dermatophagoides pteronyssinus</name>
    <name type="common">European house dust mite</name>
    <dbReference type="NCBI Taxonomy" id="6956"/>
    <lineage>
        <taxon>Eukaryota</taxon>
        <taxon>Metazoa</taxon>
        <taxon>Ecdysozoa</taxon>
        <taxon>Arthropoda</taxon>
        <taxon>Chelicerata</taxon>
        <taxon>Arachnida</taxon>
        <taxon>Acari</taxon>
        <taxon>Acariformes</taxon>
        <taxon>Sarcoptiformes</taxon>
        <taxon>Astigmata</taxon>
        <taxon>Psoroptidia</taxon>
        <taxon>Analgoidea</taxon>
        <taxon>Pyroglyphidae</taxon>
        <taxon>Dermatophagoidinae</taxon>
        <taxon>Dermatophagoides</taxon>
    </lineage>
</organism>
<gene>
    <name evidence="6" type="primary">LOC113799021</name>
</gene>
<evidence type="ECO:0000256" key="4">
    <source>
        <dbReference type="ARBA" id="ARBA00030283"/>
    </source>
</evidence>
<dbReference type="InterPro" id="IPR011989">
    <property type="entry name" value="ARM-like"/>
</dbReference>
<dbReference type="Gene3D" id="1.25.10.10">
    <property type="entry name" value="Leucine-rich Repeat Variant"/>
    <property type="match status" value="1"/>
</dbReference>
<dbReference type="InterPro" id="IPR007216">
    <property type="entry name" value="CNOT9"/>
</dbReference>
<protein>
    <recommendedName>
        <fullName evidence="3">CCR4-NOT transcription complex subunit 9</fullName>
    </recommendedName>
    <alternativeName>
        <fullName evidence="4">Cell differentiation protein RQCD1 homolog</fullName>
    </alternativeName>
</protein>
<dbReference type="SUPFAM" id="SSF48371">
    <property type="entry name" value="ARM repeat"/>
    <property type="match status" value="1"/>
</dbReference>
<evidence type="ECO:0000256" key="3">
    <source>
        <dbReference type="ARBA" id="ARBA00014171"/>
    </source>
</evidence>
<name>A0A6P6YKY5_DERPT</name>
<dbReference type="GO" id="GO:0000932">
    <property type="term" value="C:P-body"/>
    <property type="evidence" value="ECO:0007669"/>
    <property type="project" value="UniProtKB-SubCell"/>
</dbReference>
<dbReference type="KEGG" id="dpte:113799021"/>
<dbReference type="InterPro" id="IPR016024">
    <property type="entry name" value="ARM-type_fold"/>
</dbReference>
<dbReference type="OrthoDB" id="1183224at2759"/>